<comment type="caution">
    <text evidence="3">The sequence shown here is derived from an EMBL/GenBank/DDBJ whole genome shotgun (WGS) entry which is preliminary data.</text>
</comment>
<dbReference type="Pfam" id="PF00651">
    <property type="entry name" value="BTB"/>
    <property type="match status" value="1"/>
</dbReference>
<dbReference type="SUPFAM" id="SSF54695">
    <property type="entry name" value="POZ domain"/>
    <property type="match status" value="1"/>
</dbReference>
<accession>A0AAW0GAY5</accession>
<proteinExistence type="predicted"/>
<feature type="domain" description="BTB" evidence="2">
    <location>
        <begin position="34"/>
        <end position="103"/>
    </location>
</feature>
<organism evidence="3 4">
    <name type="scientific">Cerrena zonata</name>
    <dbReference type="NCBI Taxonomy" id="2478898"/>
    <lineage>
        <taxon>Eukaryota</taxon>
        <taxon>Fungi</taxon>
        <taxon>Dikarya</taxon>
        <taxon>Basidiomycota</taxon>
        <taxon>Agaricomycotina</taxon>
        <taxon>Agaricomycetes</taxon>
        <taxon>Polyporales</taxon>
        <taxon>Cerrenaceae</taxon>
        <taxon>Cerrena</taxon>
    </lineage>
</organism>
<dbReference type="CDD" id="cd18186">
    <property type="entry name" value="BTB_POZ_ZBTB_KLHL-like"/>
    <property type="match status" value="1"/>
</dbReference>
<evidence type="ECO:0000313" key="4">
    <source>
        <dbReference type="Proteomes" id="UP001385951"/>
    </source>
</evidence>
<dbReference type="EMBL" id="JASBNA010000006">
    <property type="protein sequence ID" value="KAK7690525.1"/>
    <property type="molecule type" value="Genomic_DNA"/>
</dbReference>
<name>A0AAW0GAY5_9APHY</name>
<sequence>MAEPVSKKRKTDENTDPKTNQKRAVDAGLWFEDGNIILVAQHTPFKVHRGLLSHKSEVFKDIFTLPPPEKLSGDDIMDGIPTIQMSDNWQDLSDVLSALYNGQGSFGFRKKLHFRTVSALLRLGNKYGLVDLEQEAIARLQRLFPSDLQDFQNGYTESDYERENMHLFCSTSRIRLRSSDAIAAVNLARAYNIPSILPAAFYICSRLPVELLVQGVSTPKGTSPNILSRVDLIRCWNGQIELGRRYGLKMQAMSNAIAQRPACTGSWHCQELKKTWEAEDDRDTDCQDALGCCLVGSQWVTTDDEELCAACHSRRVLLWDDFRQSTWDDLPKIFDVENNM</sequence>
<evidence type="ECO:0000313" key="3">
    <source>
        <dbReference type="EMBL" id="KAK7690525.1"/>
    </source>
</evidence>
<dbReference type="SMART" id="SM00225">
    <property type="entry name" value="BTB"/>
    <property type="match status" value="1"/>
</dbReference>
<reference evidence="3 4" key="1">
    <citation type="submission" date="2022-09" db="EMBL/GenBank/DDBJ databases">
        <authorList>
            <person name="Palmer J.M."/>
        </authorList>
    </citation>
    <scope>NUCLEOTIDE SEQUENCE [LARGE SCALE GENOMIC DNA]</scope>
    <source>
        <strain evidence="3 4">DSM 7382</strain>
    </source>
</reference>
<dbReference type="Proteomes" id="UP001385951">
    <property type="component" value="Unassembled WGS sequence"/>
</dbReference>
<protein>
    <recommendedName>
        <fullName evidence="2">BTB domain-containing protein</fullName>
    </recommendedName>
</protein>
<dbReference type="Gene3D" id="3.30.710.10">
    <property type="entry name" value="Potassium Channel Kv1.1, Chain A"/>
    <property type="match status" value="1"/>
</dbReference>
<feature type="region of interest" description="Disordered" evidence="1">
    <location>
        <begin position="1"/>
        <end position="21"/>
    </location>
</feature>
<evidence type="ECO:0000256" key="1">
    <source>
        <dbReference type="SAM" id="MobiDB-lite"/>
    </source>
</evidence>
<dbReference type="InterPro" id="IPR011333">
    <property type="entry name" value="SKP1/BTB/POZ_sf"/>
</dbReference>
<evidence type="ECO:0000259" key="2">
    <source>
        <dbReference type="PROSITE" id="PS50097"/>
    </source>
</evidence>
<dbReference type="PROSITE" id="PS50097">
    <property type="entry name" value="BTB"/>
    <property type="match status" value="1"/>
</dbReference>
<keyword evidence="4" id="KW-1185">Reference proteome</keyword>
<dbReference type="AlphaFoldDB" id="A0AAW0GAY5"/>
<dbReference type="InterPro" id="IPR000210">
    <property type="entry name" value="BTB/POZ_dom"/>
</dbReference>
<gene>
    <name evidence="3" type="ORF">QCA50_005623</name>
</gene>